<feature type="transmembrane region" description="Helical" evidence="14">
    <location>
        <begin position="155"/>
        <end position="176"/>
    </location>
</feature>
<feature type="transmembrane region" description="Helical" evidence="14">
    <location>
        <begin position="35"/>
        <end position="55"/>
    </location>
</feature>
<feature type="transmembrane region" description="Helical" evidence="14">
    <location>
        <begin position="75"/>
        <end position="95"/>
    </location>
</feature>
<dbReference type="InterPro" id="IPR013130">
    <property type="entry name" value="Fe3_Rdtase_TM_dom"/>
</dbReference>
<dbReference type="PANTHER" id="PTHR47354">
    <property type="entry name" value="NADH OXIDOREDUCTASE HCR"/>
    <property type="match status" value="1"/>
</dbReference>
<evidence type="ECO:0000256" key="12">
    <source>
        <dbReference type="ARBA" id="ARBA00023136"/>
    </source>
</evidence>
<keyword evidence="5" id="KW-0001">2Fe-2S</keyword>
<dbReference type="SUPFAM" id="SSF52343">
    <property type="entry name" value="Ferredoxin reductase-like, C-terminal NADP-linked domain"/>
    <property type="match status" value="1"/>
</dbReference>
<accession>A0A6J7D9W7</accession>
<dbReference type="GO" id="GO:0016020">
    <property type="term" value="C:membrane"/>
    <property type="evidence" value="ECO:0007669"/>
    <property type="project" value="UniProtKB-SubCell"/>
</dbReference>
<reference evidence="16" key="1">
    <citation type="submission" date="2020-05" db="EMBL/GenBank/DDBJ databases">
        <authorList>
            <person name="Chiriac C."/>
            <person name="Salcher M."/>
            <person name="Ghai R."/>
            <person name="Kavagutti S V."/>
        </authorList>
    </citation>
    <scope>NUCLEOTIDE SEQUENCE</scope>
</reference>
<dbReference type="GO" id="GO:0016491">
    <property type="term" value="F:oxidoreductase activity"/>
    <property type="evidence" value="ECO:0007669"/>
    <property type="project" value="UniProtKB-KW"/>
</dbReference>
<dbReference type="InterPro" id="IPR039261">
    <property type="entry name" value="FNR_nucleotide-bd"/>
</dbReference>
<dbReference type="GO" id="GO:0051537">
    <property type="term" value="F:2 iron, 2 sulfur cluster binding"/>
    <property type="evidence" value="ECO:0007669"/>
    <property type="project" value="UniProtKB-KW"/>
</dbReference>
<keyword evidence="12 14" id="KW-0472">Membrane</keyword>
<dbReference type="Pfam" id="PF08022">
    <property type="entry name" value="FAD_binding_8"/>
    <property type="match status" value="1"/>
</dbReference>
<evidence type="ECO:0000256" key="3">
    <source>
        <dbReference type="ARBA" id="ARBA00022630"/>
    </source>
</evidence>
<organism evidence="16">
    <name type="scientific">freshwater metagenome</name>
    <dbReference type="NCBI Taxonomy" id="449393"/>
    <lineage>
        <taxon>unclassified sequences</taxon>
        <taxon>metagenomes</taxon>
        <taxon>ecological metagenomes</taxon>
    </lineage>
</organism>
<keyword evidence="11" id="KW-0411">Iron-sulfur</keyword>
<feature type="compositionally biased region" description="Basic residues" evidence="13">
    <location>
        <begin position="12"/>
        <end position="31"/>
    </location>
</feature>
<keyword evidence="3" id="KW-0285">Flavoprotein</keyword>
<keyword evidence="7" id="KW-0274">FAD</keyword>
<keyword evidence="10" id="KW-0408">Iron</keyword>
<evidence type="ECO:0000256" key="6">
    <source>
        <dbReference type="ARBA" id="ARBA00022723"/>
    </source>
</evidence>
<dbReference type="InterPro" id="IPR013112">
    <property type="entry name" value="FAD-bd_8"/>
</dbReference>
<dbReference type="Pfam" id="PF01794">
    <property type="entry name" value="Ferric_reduct"/>
    <property type="match status" value="1"/>
</dbReference>
<gene>
    <name evidence="16" type="ORF">UFOPK3402_00419</name>
</gene>
<dbReference type="AlphaFoldDB" id="A0A6J7D9W7"/>
<evidence type="ECO:0000256" key="2">
    <source>
        <dbReference type="ARBA" id="ARBA00004141"/>
    </source>
</evidence>
<evidence type="ECO:0000256" key="1">
    <source>
        <dbReference type="ARBA" id="ARBA00001974"/>
    </source>
</evidence>
<feature type="region of interest" description="Disordered" evidence="13">
    <location>
        <begin position="1"/>
        <end position="32"/>
    </location>
</feature>
<protein>
    <submittedName>
        <fullName evidence="16">Unannotated protein</fullName>
    </submittedName>
</protein>
<evidence type="ECO:0000256" key="5">
    <source>
        <dbReference type="ARBA" id="ARBA00022714"/>
    </source>
</evidence>
<feature type="transmembrane region" description="Helical" evidence="14">
    <location>
        <begin position="218"/>
        <end position="237"/>
    </location>
</feature>
<sequence length="469" mass="51203">MPEQQTETGSGRHPRLTARIHHPQRARRPRHPGPALSDALTFAIAFIVVTIGIWVRHGGWDTIVAGSWAEAWESAGALTGLLATAVALIGIALAARTHRFERAIGLDRALLWHRWMGETAALLLAIHIITTLVAYSSREGLAAAISELTGEEQYMALATVGALGMLLITVISLGFIRRHLAYETWYYIHLLIYASLALAFAHEIFLGTDFAFDPLARAFWIAVTAFVLCLVLVSRWGRAIRSIVRPLTVLAVTPLNDVAATVELGGRNVTDLRAAAGQFALLRPLTRKLVWQPHPYSISAAPTVDRIRFTIKALGGASEMMTHLPVGTKVAVEGPYGTKIYEQLRGRKLLLIAGGVGIAPVRSLMEDFGPDAEPVVIYRARRAAEIVHYDELVALADTRNGRIIPVVGRTSDLADGNPFDPDVMQALVPDVAERIAVVCGSQPMIHAAFQCLRACGMAPADIHFERIWW</sequence>
<dbReference type="PANTHER" id="PTHR47354:SF8">
    <property type="entry name" value="1,2-PHENYLACETYL-COA EPOXIDASE, SUBUNIT E"/>
    <property type="match status" value="1"/>
</dbReference>
<dbReference type="PRINTS" id="PR00406">
    <property type="entry name" value="CYTB5RDTASE"/>
</dbReference>
<dbReference type="Gene3D" id="2.40.30.10">
    <property type="entry name" value="Translation factors"/>
    <property type="match status" value="1"/>
</dbReference>
<evidence type="ECO:0000256" key="9">
    <source>
        <dbReference type="ARBA" id="ARBA00023002"/>
    </source>
</evidence>
<evidence type="ECO:0000256" key="10">
    <source>
        <dbReference type="ARBA" id="ARBA00023004"/>
    </source>
</evidence>
<evidence type="ECO:0000256" key="11">
    <source>
        <dbReference type="ARBA" id="ARBA00023014"/>
    </source>
</evidence>
<proteinExistence type="predicted"/>
<evidence type="ECO:0000256" key="14">
    <source>
        <dbReference type="SAM" id="Phobius"/>
    </source>
</evidence>
<keyword evidence="4 14" id="KW-0812">Transmembrane</keyword>
<evidence type="ECO:0000256" key="8">
    <source>
        <dbReference type="ARBA" id="ARBA00022989"/>
    </source>
</evidence>
<dbReference type="InterPro" id="IPR050415">
    <property type="entry name" value="MRET"/>
</dbReference>
<evidence type="ECO:0000256" key="13">
    <source>
        <dbReference type="SAM" id="MobiDB-lite"/>
    </source>
</evidence>
<evidence type="ECO:0000256" key="4">
    <source>
        <dbReference type="ARBA" id="ARBA00022692"/>
    </source>
</evidence>
<feature type="transmembrane region" description="Helical" evidence="14">
    <location>
        <begin position="115"/>
        <end position="135"/>
    </location>
</feature>
<feature type="transmembrane region" description="Helical" evidence="14">
    <location>
        <begin position="185"/>
        <end position="206"/>
    </location>
</feature>
<keyword evidence="9" id="KW-0560">Oxidoreductase</keyword>
<dbReference type="InterPro" id="IPR017938">
    <property type="entry name" value="Riboflavin_synthase-like_b-brl"/>
</dbReference>
<feature type="domain" description="FAD-binding FR-type" evidence="15">
    <location>
        <begin position="242"/>
        <end position="342"/>
    </location>
</feature>
<dbReference type="SUPFAM" id="SSF63380">
    <property type="entry name" value="Riboflavin synthase domain-like"/>
    <property type="match status" value="1"/>
</dbReference>
<dbReference type="PROSITE" id="PS51384">
    <property type="entry name" value="FAD_FR"/>
    <property type="match status" value="1"/>
</dbReference>
<keyword evidence="6" id="KW-0479">Metal-binding</keyword>
<dbReference type="InterPro" id="IPR001433">
    <property type="entry name" value="OxRdtase_FAD/NAD-bd"/>
</dbReference>
<comment type="cofactor">
    <cofactor evidence="1">
        <name>FAD</name>
        <dbReference type="ChEBI" id="CHEBI:57692"/>
    </cofactor>
</comment>
<dbReference type="Gene3D" id="3.40.50.80">
    <property type="entry name" value="Nucleotide-binding domain of ferredoxin-NADP reductase (FNR) module"/>
    <property type="match status" value="1"/>
</dbReference>
<dbReference type="GO" id="GO:0050660">
    <property type="term" value="F:flavin adenine dinucleotide binding"/>
    <property type="evidence" value="ECO:0007669"/>
    <property type="project" value="TreeGrafter"/>
</dbReference>
<evidence type="ECO:0000256" key="7">
    <source>
        <dbReference type="ARBA" id="ARBA00022827"/>
    </source>
</evidence>
<name>A0A6J7D9W7_9ZZZZ</name>
<dbReference type="EMBL" id="CAFBLS010000034">
    <property type="protein sequence ID" value="CAB4865239.1"/>
    <property type="molecule type" value="Genomic_DNA"/>
</dbReference>
<evidence type="ECO:0000313" key="16">
    <source>
        <dbReference type="EMBL" id="CAB4865239.1"/>
    </source>
</evidence>
<comment type="subcellular location">
    <subcellularLocation>
        <location evidence="2">Membrane</location>
        <topology evidence="2">Multi-pass membrane protein</topology>
    </subcellularLocation>
</comment>
<dbReference type="GO" id="GO:0046872">
    <property type="term" value="F:metal ion binding"/>
    <property type="evidence" value="ECO:0007669"/>
    <property type="project" value="UniProtKB-KW"/>
</dbReference>
<dbReference type="Pfam" id="PF00175">
    <property type="entry name" value="NAD_binding_1"/>
    <property type="match status" value="1"/>
</dbReference>
<keyword evidence="8 14" id="KW-1133">Transmembrane helix</keyword>
<evidence type="ECO:0000259" key="15">
    <source>
        <dbReference type="PROSITE" id="PS51384"/>
    </source>
</evidence>
<dbReference type="InterPro" id="IPR017927">
    <property type="entry name" value="FAD-bd_FR_type"/>
</dbReference>